<feature type="region of interest" description="Disordered" evidence="1">
    <location>
        <begin position="44"/>
        <end position="71"/>
    </location>
</feature>
<sequence>MKPLVLFPRELLHQMFREFCRHCQEGTEPGRFLLDEVDLGDDADTEMVDGSGGAADDTKAIERSQEQNKRDKEELRAILEAKDTLLGLCLTLSAFRGWPSPIYTIALK</sequence>
<evidence type="ECO:0000256" key="1">
    <source>
        <dbReference type="SAM" id="MobiDB-lite"/>
    </source>
</evidence>
<accession>A0ABR1TNT1</accession>
<dbReference type="EMBL" id="JAQQWM010000009">
    <property type="protein sequence ID" value="KAK8047526.1"/>
    <property type="molecule type" value="Genomic_DNA"/>
</dbReference>
<organism evidence="2 3">
    <name type="scientific">Apiospora saccharicola</name>
    <dbReference type="NCBI Taxonomy" id="335842"/>
    <lineage>
        <taxon>Eukaryota</taxon>
        <taxon>Fungi</taxon>
        <taxon>Dikarya</taxon>
        <taxon>Ascomycota</taxon>
        <taxon>Pezizomycotina</taxon>
        <taxon>Sordariomycetes</taxon>
        <taxon>Xylariomycetidae</taxon>
        <taxon>Amphisphaeriales</taxon>
        <taxon>Apiosporaceae</taxon>
        <taxon>Apiospora</taxon>
    </lineage>
</organism>
<gene>
    <name evidence="2" type="ORF">PG996_015590</name>
</gene>
<comment type="caution">
    <text evidence="2">The sequence shown here is derived from an EMBL/GenBank/DDBJ whole genome shotgun (WGS) entry which is preliminary data.</text>
</comment>
<proteinExistence type="predicted"/>
<dbReference type="Proteomes" id="UP001446871">
    <property type="component" value="Unassembled WGS sequence"/>
</dbReference>
<protein>
    <submittedName>
        <fullName evidence="2">Uncharacterized protein</fullName>
    </submittedName>
</protein>
<evidence type="ECO:0000313" key="2">
    <source>
        <dbReference type="EMBL" id="KAK8047526.1"/>
    </source>
</evidence>
<feature type="compositionally biased region" description="Basic and acidic residues" evidence="1">
    <location>
        <begin position="56"/>
        <end position="71"/>
    </location>
</feature>
<reference evidence="2 3" key="1">
    <citation type="submission" date="2023-01" db="EMBL/GenBank/DDBJ databases">
        <title>Analysis of 21 Apiospora genomes using comparative genomics revels a genus with tremendous synthesis potential of carbohydrate active enzymes and secondary metabolites.</title>
        <authorList>
            <person name="Sorensen T."/>
        </authorList>
    </citation>
    <scope>NUCLEOTIDE SEQUENCE [LARGE SCALE GENOMIC DNA]</scope>
    <source>
        <strain evidence="2 3">CBS 83171</strain>
    </source>
</reference>
<keyword evidence="3" id="KW-1185">Reference proteome</keyword>
<evidence type="ECO:0000313" key="3">
    <source>
        <dbReference type="Proteomes" id="UP001446871"/>
    </source>
</evidence>
<name>A0ABR1TNT1_9PEZI</name>